<comment type="similarity">
    <text evidence="2">Belongs to the UPF0173 family.</text>
</comment>
<gene>
    <name evidence="4" type="ORF">ENJ10_14320</name>
</gene>
<comment type="caution">
    <text evidence="4">The sequence shown here is derived from an EMBL/GenBank/DDBJ whole genome shotgun (WGS) entry which is preliminary data.</text>
</comment>
<dbReference type="HAMAP" id="MF_00457">
    <property type="entry name" value="UPF0173"/>
    <property type="match status" value="1"/>
</dbReference>
<evidence type="ECO:0000256" key="1">
    <source>
        <dbReference type="ARBA" id="ARBA00022801"/>
    </source>
</evidence>
<accession>A0A7V1LPR2</accession>
<dbReference type="SMART" id="SM00849">
    <property type="entry name" value="Lactamase_B"/>
    <property type="match status" value="1"/>
</dbReference>
<evidence type="ECO:0000259" key="3">
    <source>
        <dbReference type="SMART" id="SM00849"/>
    </source>
</evidence>
<reference evidence="4" key="1">
    <citation type="journal article" date="2020" name="mSystems">
        <title>Genome- and Community-Level Interaction Insights into Carbon Utilization and Element Cycling Functions of Hydrothermarchaeota in Hydrothermal Sediment.</title>
        <authorList>
            <person name="Zhou Z."/>
            <person name="Liu Y."/>
            <person name="Xu W."/>
            <person name="Pan J."/>
            <person name="Luo Z.H."/>
            <person name="Li M."/>
        </authorList>
    </citation>
    <scope>NUCLEOTIDE SEQUENCE [LARGE SCALE GENOMIC DNA]</scope>
    <source>
        <strain evidence="4">HyVt-456</strain>
    </source>
</reference>
<evidence type="ECO:0000313" key="4">
    <source>
        <dbReference type="EMBL" id="HED11861.1"/>
    </source>
</evidence>
<dbReference type="EMBL" id="DRLD01000406">
    <property type="protein sequence ID" value="HED11861.1"/>
    <property type="molecule type" value="Genomic_DNA"/>
</dbReference>
<dbReference type="Gene3D" id="3.60.15.10">
    <property type="entry name" value="Ribonuclease Z/Hydroxyacylglutathione hydrolase-like"/>
    <property type="match status" value="1"/>
</dbReference>
<dbReference type="InterPro" id="IPR036866">
    <property type="entry name" value="RibonucZ/Hydroxyglut_hydro"/>
</dbReference>
<dbReference type="SUPFAM" id="SSF56281">
    <property type="entry name" value="Metallo-hydrolase/oxidoreductase"/>
    <property type="match status" value="1"/>
</dbReference>
<proteinExistence type="inferred from homology"/>
<dbReference type="InterPro" id="IPR022877">
    <property type="entry name" value="UPF0173"/>
</dbReference>
<dbReference type="InterPro" id="IPR001279">
    <property type="entry name" value="Metallo-B-lactamas"/>
</dbReference>
<organism evidence="4">
    <name type="scientific">Caldithrix abyssi</name>
    <dbReference type="NCBI Taxonomy" id="187145"/>
    <lineage>
        <taxon>Bacteria</taxon>
        <taxon>Pseudomonadati</taxon>
        <taxon>Calditrichota</taxon>
        <taxon>Calditrichia</taxon>
        <taxon>Calditrichales</taxon>
        <taxon>Calditrichaceae</taxon>
        <taxon>Caldithrix</taxon>
    </lineage>
</organism>
<sequence length="225" mass="24450">MIKLTFLGHSAWLIENNDVTIVIDPFLEGNPLAIHKPGDIKADYIVLSHAHGDHIGDTEAIARANDSTIIANFEIATHFGNKGFKVHPLHIGGGHDFEFGRVKLTQAFHGSSFPDGSYGGMPAGILLTLDDKTIYHTGDTGLFSDMGLIGRHQHVDVMLVCIGDNFTMGIDDAAEAVALVKPDLAIPMHYKTFDMIDVDPEEFAGKVALMDLKARILDFGAMIEI</sequence>
<evidence type="ECO:0000256" key="2">
    <source>
        <dbReference type="HAMAP-Rule" id="MF_00457"/>
    </source>
</evidence>
<name>A0A7V1LPR2_CALAY</name>
<dbReference type="PANTHER" id="PTHR43546">
    <property type="entry name" value="UPF0173 METAL-DEPENDENT HYDROLASE MJ1163-RELATED"/>
    <property type="match status" value="1"/>
</dbReference>
<feature type="domain" description="Metallo-beta-lactamase" evidence="3">
    <location>
        <begin position="8"/>
        <end position="189"/>
    </location>
</feature>
<protein>
    <recommendedName>
        <fullName evidence="2">UPF0173 metal-dependent hydrolase ENJ10_14320</fullName>
    </recommendedName>
</protein>
<dbReference type="GO" id="GO:0016787">
    <property type="term" value="F:hydrolase activity"/>
    <property type="evidence" value="ECO:0007669"/>
    <property type="project" value="UniProtKB-UniRule"/>
</dbReference>
<keyword evidence="1 2" id="KW-0378">Hydrolase</keyword>
<dbReference type="Pfam" id="PF13483">
    <property type="entry name" value="Lactamase_B_3"/>
    <property type="match status" value="1"/>
</dbReference>
<dbReference type="Proteomes" id="UP000886005">
    <property type="component" value="Unassembled WGS sequence"/>
</dbReference>
<dbReference type="NCBIfam" id="NF001911">
    <property type="entry name" value="PRK00685.1"/>
    <property type="match status" value="1"/>
</dbReference>
<dbReference type="PANTHER" id="PTHR43546:SF3">
    <property type="entry name" value="UPF0173 METAL-DEPENDENT HYDROLASE MJ1163"/>
    <property type="match status" value="1"/>
</dbReference>
<dbReference type="AlphaFoldDB" id="A0A7V1LPR2"/>
<dbReference type="InterPro" id="IPR050114">
    <property type="entry name" value="UPF0173_UPF0282_UlaG_hydrolase"/>
</dbReference>